<comment type="caution">
    <text evidence="3">The sequence shown here is derived from an EMBL/GenBank/DDBJ whole genome shotgun (WGS) entry which is preliminary data.</text>
</comment>
<reference evidence="3 4" key="1">
    <citation type="submission" date="2023-08" db="EMBL/GenBank/DDBJ databases">
        <authorList>
            <person name="Park J.-S."/>
        </authorList>
    </citation>
    <scope>NUCLEOTIDE SEQUENCE [LARGE SCALE GENOMIC DNA]</scope>
    <source>
        <strain evidence="3 4">2205SS18-9</strain>
    </source>
</reference>
<sequence length="364" mass="40251">MNDPIVIVGAGLSGLRAATLLISQGYDCKVLEARARIGGRVLSNESLNRPDLGKFDLGPTWFWPKHEPVISRLVKELGLQTFVQHTEGAMLLEQFQNKSAQRYIVPEGSVERSIRLSGGIKSLIDAVADTIPQGRIELDTRVTALRIKENGTLIVEANHTSGKKENIRARAVIFALPPRIVANHIKFSPKLSPKLFKSLNNKPTWMAGQAKVVTIYDHPFWRENGLSGQVTSRVGPLQEIHDASPETGCGALFGFFGMHAKQRQKHDDKEVIKLVIEQLSRLFGSSANKPIDILYKDWSSDPETAVDDDLYPLLTYPNYGPPTGMSTWEKKIIFAGTETESEYGGHLEGALRSASRAVSEINEL</sequence>
<dbReference type="SUPFAM" id="SSF51905">
    <property type="entry name" value="FAD/NAD(P)-binding domain"/>
    <property type="match status" value="1"/>
</dbReference>
<protein>
    <submittedName>
        <fullName evidence="3">FAD-dependent oxidoreductase</fullName>
    </submittedName>
</protein>
<dbReference type="InterPro" id="IPR036188">
    <property type="entry name" value="FAD/NAD-bd_sf"/>
</dbReference>
<dbReference type="Pfam" id="PF01593">
    <property type="entry name" value="Amino_oxidase"/>
    <property type="match status" value="1"/>
</dbReference>
<dbReference type="InterPro" id="IPR050703">
    <property type="entry name" value="Flavin_MAO"/>
</dbReference>
<accession>A0ABT9J4D7</accession>
<organism evidence="3 4">
    <name type="scientific">Chengkuizengella axinellae</name>
    <dbReference type="NCBI Taxonomy" id="3064388"/>
    <lineage>
        <taxon>Bacteria</taxon>
        <taxon>Bacillati</taxon>
        <taxon>Bacillota</taxon>
        <taxon>Bacilli</taxon>
        <taxon>Bacillales</taxon>
        <taxon>Paenibacillaceae</taxon>
        <taxon>Chengkuizengella</taxon>
    </lineage>
</organism>
<proteinExistence type="inferred from homology"/>
<feature type="domain" description="Amine oxidase" evidence="2">
    <location>
        <begin position="110"/>
        <end position="361"/>
    </location>
</feature>
<dbReference type="Proteomes" id="UP001231941">
    <property type="component" value="Unassembled WGS sequence"/>
</dbReference>
<keyword evidence="4" id="KW-1185">Reference proteome</keyword>
<comment type="similarity">
    <text evidence="1">Belongs to the flavin monoamine oxidase family.</text>
</comment>
<dbReference type="InterPro" id="IPR002937">
    <property type="entry name" value="Amino_oxidase"/>
</dbReference>
<evidence type="ECO:0000313" key="3">
    <source>
        <dbReference type="EMBL" id="MDP5276496.1"/>
    </source>
</evidence>
<dbReference type="Gene3D" id="3.50.50.60">
    <property type="entry name" value="FAD/NAD(P)-binding domain"/>
    <property type="match status" value="2"/>
</dbReference>
<dbReference type="Pfam" id="PF13450">
    <property type="entry name" value="NAD_binding_8"/>
    <property type="match status" value="1"/>
</dbReference>
<dbReference type="PANTHER" id="PTHR43563:SF1">
    <property type="entry name" value="AMINE OXIDASE [FLAVIN-CONTAINING] B"/>
    <property type="match status" value="1"/>
</dbReference>
<dbReference type="Gene3D" id="3.90.660.10">
    <property type="match status" value="1"/>
</dbReference>
<dbReference type="EMBL" id="JAVAMP010000015">
    <property type="protein sequence ID" value="MDP5276496.1"/>
    <property type="molecule type" value="Genomic_DNA"/>
</dbReference>
<dbReference type="SUPFAM" id="SSF54373">
    <property type="entry name" value="FAD-linked reductases, C-terminal domain"/>
    <property type="match status" value="1"/>
</dbReference>
<evidence type="ECO:0000256" key="1">
    <source>
        <dbReference type="ARBA" id="ARBA00005995"/>
    </source>
</evidence>
<evidence type="ECO:0000313" key="4">
    <source>
        <dbReference type="Proteomes" id="UP001231941"/>
    </source>
</evidence>
<evidence type="ECO:0000259" key="2">
    <source>
        <dbReference type="Pfam" id="PF01593"/>
    </source>
</evidence>
<name>A0ABT9J4D7_9BACL</name>
<dbReference type="PANTHER" id="PTHR43563">
    <property type="entry name" value="AMINE OXIDASE"/>
    <property type="match status" value="1"/>
</dbReference>
<dbReference type="RefSeq" id="WP_305993804.1">
    <property type="nucleotide sequence ID" value="NZ_JAVAMP010000015.1"/>
</dbReference>
<gene>
    <name evidence="3" type="ORF">Q5Y73_20585</name>
</gene>